<dbReference type="InterPro" id="IPR047785">
    <property type="entry name" value="tRNA_MNMC2"/>
</dbReference>
<keyword evidence="6 10" id="KW-0819">tRNA processing</keyword>
<dbReference type="HAMAP" id="MF_01102">
    <property type="entry name" value="MnmC"/>
    <property type="match status" value="1"/>
</dbReference>
<dbReference type="InterPro" id="IPR006076">
    <property type="entry name" value="FAD-dep_OxRdtase"/>
</dbReference>
<feature type="region of interest" description="FAD-dependent cmnm(5)s(2)U34 oxidoreductase" evidence="10">
    <location>
        <begin position="260"/>
        <end position="657"/>
    </location>
</feature>
<dbReference type="EC" id="2.1.1.61" evidence="10"/>
<evidence type="ECO:0000256" key="2">
    <source>
        <dbReference type="ARBA" id="ARBA00022603"/>
    </source>
</evidence>
<feature type="region of interest" description="tRNA (mnm(5)s(2)U34)-methyltransferase" evidence="10">
    <location>
        <begin position="1"/>
        <end position="236"/>
    </location>
</feature>
<dbReference type="NCBIfam" id="NF033855">
    <property type="entry name" value="tRNA_MNMC2"/>
    <property type="match status" value="1"/>
</dbReference>
<dbReference type="PANTHER" id="PTHR13847">
    <property type="entry name" value="SARCOSINE DEHYDROGENASE-RELATED"/>
    <property type="match status" value="1"/>
</dbReference>
<evidence type="ECO:0000256" key="8">
    <source>
        <dbReference type="ARBA" id="ARBA00023002"/>
    </source>
</evidence>
<organism evidence="13 14">
    <name type="scientific">Ideonella alba</name>
    <dbReference type="NCBI Taxonomy" id="2824118"/>
    <lineage>
        <taxon>Bacteria</taxon>
        <taxon>Pseudomonadati</taxon>
        <taxon>Pseudomonadota</taxon>
        <taxon>Betaproteobacteria</taxon>
        <taxon>Burkholderiales</taxon>
        <taxon>Sphaerotilaceae</taxon>
        <taxon>Ideonella</taxon>
    </lineage>
</organism>
<dbReference type="InterPro" id="IPR036188">
    <property type="entry name" value="FAD/NAD-bd_sf"/>
</dbReference>
<evidence type="ECO:0000313" key="13">
    <source>
        <dbReference type="EMBL" id="MBQ0932399.1"/>
    </source>
</evidence>
<dbReference type="Gene3D" id="3.50.50.60">
    <property type="entry name" value="FAD/NAD(P)-binding domain"/>
    <property type="match status" value="1"/>
</dbReference>
<evidence type="ECO:0000256" key="6">
    <source>
        <dbReference type="ARBA" id="ARBA00022694"/>
    </source>
</evidence>
<comment type="similarity">
    <text evidence="10">In the C-terminal section; belongs to the DAO family.</text>
</comment>
<evidence type="ECO:0000256" key="3">
    <source>
        <dbReference type="ARBA" id="ARBA00022630"/>
    </source>
</evidence>
<evidence type="ECO:0000259" key="11">
    <source>
        <dbReference type="Pfam" id="PF01266"/>
    </source>
</evidence>
<keyword evidence="4 10" id="KW-0808">Transferase</keyword>
<dbReference type="GO" id="GO:0005737">
    <property type="term" value="C:cytoplasm"/>
    <property type="evidence" value="ECO:0007669"/>
    <property type="project" value="UniProtKB-SubCell"/>
</dbReference>
<dbReference type="NCBIfam" id="TIGR03197">
    <property type="entry name" value="MnmC_Cterm"/>
    <property type="match status" value="1"/>
</dbReference>
<keyword evidence="14" id="KW-1185">Reference proteome</keyword>
<keyword evidence="1 10" id="KW-0963">Cytoplasm</keyword>
<keyword evidence="7 10" id="KW-0274">FAD</keyword>
<evidence type="ECO:0000313" key="14">
    <source>
        <dbReference type="Proteomes" id="UP000676246"/>
    </source>
</evidence>
<comment type="function">
    <text evidence="10">Catalyzes the last two steps in the biosynthesis of 5-methylaminomethyl-2-thiouridine (mnm(5)s(2)U) at the wobble position (U34) in tRNA. Catalyzes the FAD-dependent demodification of cmnm(5)s(2)U34 to nm(5)s(2)U34, followed by the transfer of a methyl group from S-adenosyl-L-methionine to nm(5)s(2)U34, to form mnm(5)s(2)U34.</text>
</comment>
<evidence type="ECO:0000256" key="7">
    <source>
        <dbReference type="ARBA" id="ARBA00022827"/>
    </source>
</evidence>
<dbReference type="GO" id="GO:0016645">
    <property type="term" value="F:oxidoreductase activity, acting on the CH-NH group of donors"/>
    <property type="evidence" value="ECO:0007669"/>
    <property type="project" value="InterPro"/>
</dbReference>
<dbReference type="GO" id="GO:0032259">
    <property type="term" value="P:methylation"/>
    <property type="evidence" value="ECO:0007669"/>
    <property type="project" value="UniProtKB-KW"/>
</dbReference>
<dbReference type="InterPro" id="IPR023032">
    <property type="entry name" value="tRNA_MAMT_biosynth_bifunc_MnmC"/>
</dbReference>
<dbReference type="AlphaFoldDB" id="A0A940YMB9"/>
<dbReference type="Proteomes" id="UP000676246">
    <property type="component" value="Unassembled WGS sequence"/>
</dbReference>
<evidence type="ECO:0000259" key="12">
    <source>
        <dbReference type="Pfam" id="PF05430"/>
    </source>
</evidence>
<feature type="domain" description="FAD dependent oxidoreductase" evidence="11">
    <location>
        <begin position="258"/>
        <end position="627"/>
    </location>
</feature>
<proteinExistence type="inferred from homology"/>
<dbReference type="Pfam" id="PF01266">
    <property type="entry name" value="DAO"/>
    <property type="match status" value="1"/>
</dbReference>
<dbReference type="Gene3D" id="3.40.50.150">
    <property type="entry name" value="Vaccinia Virus protein VP39"/>
    <property type="match status" value="1"/>
</dbReference>
<evidence type="ECO:0000256" key="5">
    <source>
        <dbReference type="ARBA" id="ARBA00022691"/>
    </source>
</evidence>
<comment type="cofactor">
    <cofactor evidence="10">
        <name>FAD</name>
        <dbReference type="ChEBI" id="CHEBI:57692"/>
    </cofactor>
</comment>
<keyword evidence="9 10" id="KW-0511">Multifunctional enzyme</keyword>
<dbReference type="GO" id="GO:0050660">
    <property type="term" value="F:flavin adenine dinucleotide binding"/>
    <property type="evidence" value="ECO:0007669"/>
    <property type="project" value="UniProtKB-UniRule"/>
</dbReference>
<accession>A0A940YMB9</accession>
<dbReference type="PANTHER" id="PTHR13847:SF283">
    <property type="entry name" value="TRNA 5-METHYLAMINOMETHYL-2-THIOURIDINE BIOSYNTHESIS BIFUNCTIONAL PROTEIN MNMC"/>
    <property type="match status" value="1"/>
</dbReference>
<reference evidence="13 14" key="1">
    <citation type="submission" date="2021-04" db="EMBL/GenBank/DDBJ databases">
        <title>The genome sequence of Ideonella sp. 3Y2.</title>
        <authorList>
            <person name="Liu Y."/>
        </authorList>
    </citation>
    <scope>NUCLEOTIDE SEQUENCE [LARGE SCALE GENOMIC DNA]</scope>
    <source>
        <strain evidence="13 14">3Y2</strain>
    </source>
</reference>
<name>A0A940YMB9_9BURK</name>
<dbReference type="EMBL" id="JAGQDD010000016">
    <property type="protein sequence ID" value="MBQ0932399.1"/>
    <property type="molecule type" value="Genomic_DNA"/>
</dbReference>
<dbReference type="GO" id="GO:0002097">
    <property type="term" value="P:tRNA wobble base modification"/>
    <property type="evidence" value="ECO:0007669"/>
    <property type="project" value="UniProtKB-UniRule"/>
</dbReference>
<evidence type="ECO:0000256" key="9">
    <source>
        <dbReference type="ARBA" id="ARBA00023268"/>
    </source>
</evidence>
<evidence type="ECO:0000256" key="4">
    <source>
        <dbReference type="ARBA" id="ARBA00022679"/>
    </source>
</evidence>
<dbReference type="RefSeq" id="WP_210855971.1">
    <property type="nucleotide sequence ID" value="NZ_JAGQDD010000016.1"/>
</dbReference>
<gene>
    <name evidence="10 13" type="primary">mnmC</name>
    <name evidence="13" type="ORF">KAK03_18120</name>
</gene>
<comment type="similarity">
    <text evidence="10">In the N-terminal section; belongs to the methyltransferase superfamily. tRNA (mnm(5)s(2)U34)-methyltransferase family.</text>
</comment>
<keyword evidence="5 10" id="KW-0949">S-adenosyl-L-methionine</keyword>
<keyword evidence="2 10" id="KW-0489">Methyltransferase</keyword>
<dbReference type="SUPFAM" id="SSF54373">
    <property type="entry name" value="FAD-linked reductases, C-terminal domain"/>
    <property type="match status" value="1"/>
</dbReference>
<comment type="catalytic activity">
    <reaction evidence="10">
        <text>5-aminomethyl-2-thiouridine(34) in tRNA + S-adenosyl-L-methionine = 5-methylaminomethyl-2-thiouridine(34) in tRNA + S-adenosyl-L-homocysteine + H(+)</text>
        <dbReference type="Rhea" id="RHEA:19569"/>
        <dbReference type="Rhea" id="RHEA-COMP:10195"/>
        <dbReference type="Rhea" id="RHEA-COMP:10197"/>
        <dbReference type="ChEBI" id="CHEBI:15378"/>
        <dbReference type="ChEBI" id="CHEBI:57856"/>
        <dbReference type="ChEBI" id="CHEBI:59789"/>
        <dbReference type="ChEBI" id="CHEBI:74454"/>
        <dbReference type="ChEBI" id="CHEBI:74455"/>
        <dbReference type="EC" id="2.1.1.61"/>
    </reaction>
</comment>
<comment type="subcellular location">
    <subcellularLocation>
        <location evidence="10">Cytoplasm</location>
    </subcellularLocation>
</comment>
<feature type="domain" description="MnmC-like methyltransferase" evidence="12">
    <location>
        <begin position="117"/>
        <end position="233"/>
    </location>
</feature>
<dbReference type="InterPro" id="IPR008471">
    <property type="entry name" value="MnmC-like_methylTransf"/>
</dbReference>
<dbReference type="Pfam" id="PF05430">
    <property type="entry name" value="Methyltransf_30"/>
    <property type="match status" value="1"/>
</dbReference>
<dbReference type="SUPFAM" id="SSF51905">
    <property type="entry name" value="FAD/NAD(P)-binding domain"/>
    <property type="match status" value="1"/>
</dbReference>
<dbReference type="GO" id="GO:0004808">
    <property type="term" value="F:tRNA (5-methylaminomethyl-2-thiouridylate)(34)-methyltransferase activity"/>
    <property type="evidence" value="ECO:0007669"/>
    <property type="project" value="UniProtKB-EC"/>
</dbReference>
<dbReference type="EC" id="1.5.-.-" evidence="10"/>
<comment type="caution">
    <text evidence="13">The sequence shown here is derived from an EMBL/GenBank/DDBJ whole genome shotgun (WGS) entry which is preliminary data.</text>
</comment>
<sequence length="657" mass="69201">MKTAPIVAGALRLDQPGFEGLPYAPAFGDVYHPRAGAFAQARHVFLAGNGLPQRWRGRRRFVVLETGFGLGNNFLATWQAWRDDPQRPAQLVFVSIEKHPLRAADLAQVHAGSQTPERVRDLLAAWPPLTPDLHTLEFDHGQVRLLLAFGDIADWLPELVAEVDAFYLDGFAPAKNAAMWDARLYPALSRLAAADATAATWSVARDVRDGLASAGFTVERQPGLGGKREISVARFIGAHRRAAAPPGRRPAPRARSALVIGAGVAGAAAADALAREGLTVTVLERRSAPAQETSSNRAGLFHGVLHPHDGAHAQLLRAAALRTAQRLAGQLGTQALPGAVAGLLRGGGDDPAEVLQALADRQGLPAGYVQALPADEASRRVGLALPRPQWFYPGGGWVSPPALVRHLLDAPGIALRPDSDVARLVREGGLWQASDAQGRVLAVADVAVVAGALDGLALLVPWHPEAADWPLGQQRGQVSIVPPSLASDLPKPALPLASGGYLITLPDALGGGLLCGATSQRGDTDPAVRTDDHRRNLARMAELTGQPVDPLLAEHPALEGKVGWRLAADDRLPLVGPVPADAPARAGARRQEQPRQVPRVEGLYLLTALGSRGLTLAPLLGEVLAAWICGAPVPLAASLLDAIDPARFVARAARKPA</sequence>
<evidence type="ECO:0000256" key="10">
    <source>
        <dbReference type="HAMAP-Rule" id="MF_01102"/>
    </source>
</evidence>
<dbReference type="Gene3D" id="3.30.9.10">
    <property type="entry name" value="D-Amino Acid Oxidase, subunit A, domain 2"/>
    <property type="match status" value="1"/>
</dbReference>
<dbReference type="InterPro" id="IPR029063">
    <property type="entry name" value="SAM-dependent_MTases_sf"/>
</dbReference>
<protein>
    <recommendedName>
        <fullName evidence="10">tRNA 5-methylaminomethyl-2-thiouridine biosynthesis bifunctional protein MnmC</fullName>
        <shortName evidence="10">tRNA mnm(5)s(2)U biosynthesis bifunctional protein</shortName>
    </recommendedName>
    <domain>
        <recommendedName>
            <fullName evidence="10">tRNA (mnm(5)s(2)U34)-methyltransferase</fullName>
            <ecNumber evidence="10">2.1.1.61</ecNumber>
        </recommendedName>
    </domain>
    <domain>
        <recommendedName>
            <fullName evidence="10">FAD-dependent cmnm(5)s(2)U34 oxidoreductase</fullName>
            <ecNumber evidence="10">1.5.-.-</ecNumber>
        </recommendedName>
    </domain>
</protein>
<keyword evidence="8 10" id="KW-0560">Oxidoreductase</keyword>
<keyword evidence="3 10" id="KW-0285">Flavoprotein</keyword>
<evidence type="ECO:0000256" key="1">
    <source>
        <dbReference type="ARBA" id="ARBA00022490"/>
    </source>
</evidence>
<dbReference type="InterPro" id="IPR017610">
    <property type="entry name" value="tRNA_S-uridine_synth_MnmC_C"/>
</dbReference>